<name>A0A1Y5STW0_9RHOB</name>
<gene>
    <name evidence="2" type="ORF">TRL7639_02425</name>
</gene>
<organism evidence="2 3">
    <name type="scientific">Falsiruegeria litorea R37</name>
    <dbReference type="NCBI Taxonomy" id="1200284"/>
    <lineage>
        <taxon>Bacteria</taxon>
        <taxon>Pseudomonadati</taxon>
        <taxon>Pseudomonadota</taxon>
        <taxon>Alphaproteobacteria</taxon>
        <taxon>Rhodobacterales</taxon>
        <taxon>Roseobacteraceae</taxon>
        <taxon>Falsiruegeria</taxon>
    </lineage>
</organism>
<dbReference type="Gene3D" id="2.40.160.10">
    <property type="entry name" value="Porin"/>
    <property type="match status" value="1"/>
</dbReference>
<reference evidence="2 3" key="1">
    <citation type="submission" date="2017-03" db="EMBL/GenBank/DDBJ databases">
        <authorList>
            <person name="Afonso C.L."/>
            <person name="Miller P.J."/>
            <person name="Scott M.A."/>
            <person name="Spackman E."/>
            <person name="Goraichik I."/>
            <person name="Dimitrov K.M."/>
            <person name="Suarez D.L."/>
            <person name="Swayne D.E."/>
        </authorList>
    </citation>
    <scope>NUCLEOTIDE SEQUENCE [LARGE SCALE GENOMIC DNA]</scope>
    <source>
        <strain evidence="2 3">CECT 7639</strain>
    </source>
</reference>
<evidence type="ECO:0000313" key="2">
    <source>
        <dbReference type="EMBL" id="SLN45075.1"/>
    </source>
</evidence>
<dbReference type="EMBL" id="FWFO01000001">
    <property type="protein sequence ID" value="SLN45075.1"/>
    <property type="molecule type" value="Genomic_DNA"/>
</dbReference>
<sequence length="417" mass="44674">MFVGVTFVGSQIDCYINAISLGPDGSAPSTCKMGFHMFYTSIPELPVVMNMTQTLKLTSAAALLAAGIAAPAAAEFKWDNASGGYVKIYGQFSPAFQSVDDGVTTTDNLVDNAHSNTRVGMWVRQPLQGGEFSFNFETALGLRSSGGVSQTSKPKGVDWDRTDLRKVDFAYKGDWGTVYLGQGSMATDGVADKSLNNNAMTTYNGIGDFAGSFQFRTAGGALSGVSISSVTPSLDGGRQGRVRYDSPSFNGFQVALSAGQDILTPGSNDKYYDVALKYVREFGGTKVAGGIGFSRRDRNGVDRDDTFGSLAVKLQNGLNFAFSAGSRKNDGDYTYFLAGYEADWWQAGTTSIAVDFYNGNDFGLAGRKSKSIGVGLNQNIDSISTQVYLGYRTHELSDPGVSYQDVNAVLFGARWRF</sequence>
<dbReference type="Proteomes" id="UP000193077">
    <property type="component" value="Unassembled WGS sequence"/>
</dbReference>
<dbReference type="InterPro" id="IPR023614">
    <property type="entry name" value="Porin_dom_sf"/>
</dbReference>
<dbReference type="Pfam" id="PF13609">
    <property type="entry name" value="Porin_4"/>
    <property type="match status" value="1"/>
</dbReference>
<dbReference type="InterPro" id="IPR033900">
    <property type="entry name" value="Gram_neg_porin_domain"/>
</dbReference>
<accession>A0A1Y5STW0</accession>
<evidence type="ECO:0000259" key="1">
    <source>
        <dbReference type="Pfam" id="PF13609"/>
    </source>
</evidence>
<feature type="domain" description="Porin" evidence="1">
    <location>
        <begin position="60"/>
        <end position="397"/>
    </location>
</feature>
<dbReference type="AlphaFoldDB" id="A0A1Y5STW0"/>
<dbReference type="SUPFAM" id="SSF56935">
    <property type="entry name" value="Porins"/>
    <property type="match status" value="1"/>
</dbReference>
<keyword evidence="3" id="KW-1185">Reference proteome</keyword>
<protein>
    <recommendedName>
        <fullName evidence="1">Porin domain-containing protein</fullName>
    </recommendedName>
</protein>
<proteinExistence type="predicted"/>
<evidence type="ECO:0000313" key="3">
    <source>
        <dbReference type="Proteomes" id="UP000193077"/>
    </source>
</evidence>